<proteinExistence type="predicted"/>
<dbReference type="PANTHER" id="PTHR31399">
    <property type="entry name" value="DNA-DIRECTED PRIMASE / POLYMERASE PROTEIN"/>
    <property type="match status" value="1"/>
</dbReference>
<evidence type="ECO:0000256" key="2">
    <source>
        <dbReference type="ARBA" id="ARBA00044677"/>
    </source>
</evidence>
<dbReference type="GO" id="GO:0042276">
    <property type="term" value="P:error-prone translesion synthesis"/>
    <property type="evidence" value="ECO:0007669"/>
    <property type="project" value="InterPro"/>
</dbReference>
<feature type="region of interest" description="Disordered" evidence="5">
    <location>
        <begin position="43"/>
        <end position="224"/>
    </location>
</feature>
<dbReference type="EMBL" id="PGGS01001633">
    <property type="protein sequence ID" value="PNH00184.1"/>
    <property type="molecule type" value="Genomic_DNA"/>
</dbReference>
<feature type="non-terminal residue" evidence="6">
    <location>
        <position position="1"/>
    </location>
</feature>
<dbReference type="GO" id="GO:0005634">
    <property type="term" value="C:nucleus"/>
    <property type="evidence" value="ECO:0007669"/>
    <property type="project" value="TreeGrafter"/>
</dbReference>
<feature type="region of interest" description="Disordered" evidence="5">
    <location>
        <begin position="438"/>
        <end position="457"/>
    </location>
</feature>
<dbReference type="OrthoDB" id="5988181at2759"/>
<dbReference type="PANTHER" id="PTHR31399:SF0">
    <property type="entry name" value="DNA-DIRECTED PRIMASE_POLYMERASE PROTEIN"/>
    <property type="match status" value="1"/>
</dbReference>
<feature type="compositionally biased region" description="Gly residues" evidence="5">
    <location>
        <begin position="146"/>
        <end position="160"/>
    </location>
</feature>
<dbReference type="InterPro" id="IPR044917">
    <property type="entry name" value="PRIMPOL"/>
</dbReference>
<evidence type="ECO:0000256" key="3">
    <source>
        <dbReference type="ARBA" id="ARBA00044768"/>
    </source>
</evidence>
<accession>A0A2J7ZIU0</accession>
<dbReference type="AlphaFoldDB" id="A0A2J7ZIU0"/>
<dbReference type="GO" id="GO:0005759">
    <property type="term" value="C:mitochondrial matrix"/>
    <property type="evidence" value="ECO:0007669"/>
    <property type="project" value="TreeGrafter"/>
</dbReference>
<organism evidence="6 7">
    <name type="scientific">Tetrabaena socialis</name>
    <dbReference type="NCBI Taxonomy" id="47790"/>
    <lineage>
        <taxon>Eukaryota</taxon>
        <taxon>Viridiplantae</taxon>
        <taxon>Chlorophyta</taxon>
        <taxon>core chlorophytes</taxon>
        <taxon>Chlorophyceae</taxon>
        <taxon>CS clade</taxon>
        <taxon>Chlamydomonadales</taxon>
        <taxon>Tetrabaenaceae</taxon>
        <taxon>Tetrabaena</taxon>
    </lineage>
</organism>
<dbReference type="EC" id="2.7.7.102" evidence="3"/>
<dbReference type="GO" id="GO:0031297">
    <property type="term" value="P:replication fork processing"/>
    <property type="evidence" value="ECO:0007669"/>
    <property type="project" value="TreeGrafter"/>
</dbReference>
<sequence>LEFARAANPGADGDAMVDLLVLLVAEELAAAFGIRMPLHRTEGQGQQLTQERQQEHQQRQQQQQGQAQAQQQPKQRDEQRQQQQERRQGQQEAQQQREQLEQRQGQQQAMQQAGGCQGRRQEQPDPTAGQLAGHLGGLAPETACGEGRGGGGLAGPGGDGMAAPPGVEDPPAAVATAQAGGVGASSIGSRDAATMTAAGEPPGEHARDSNETSDSGTSGTSGNGSGACLSSSWVWELCSTTAAKFSRHLVLRIPHCAFKNNFHVNAFVQRLFDRIAADPARFASFFVRRSADPSEPPTLFIDPAVYTRNRAFRLYLSSKAGKSAVLRATRRHATAHLLSRLGLADPPTAATAATTTTTVGEGSAADDAEDTAAEEGDPPPLQSEGPIGPAAGGAGAGVAWGGAGPRAARDGCASGSGAPACSTAAAAVGGSCVPGASSSGNGVPTCSNSSSTARAPPAAGSVLLPPQLERQVARALFFATLITLVGRVDRLLLSYKEHDDGGNGAAAATGTAAPLTMVTVAAATASALGSGAAASCSGIPRLPLPGGGGPARTHSLGGGAGGAAGSGGGGGGGWGTGAGTGPRGAMAGPGEAFCYGPSPFPQIEAFVESVCCEVRSRGE</sequence>
<evidence type="ECO:0000256" key="1">
    <source>
        <dbReference type="ARBA" id="ARBA00026139"/>
    </source>
</evidence>
<protein>
    <recommendedName>
        <fullName evidence="1">DNA-directed primase/polymerase protein</fullName>
        <ecNumber evidence="3">2.7.7.102</ecNumber>
    </recommendedName>
</protein>
<evidence type="ECO:0000313" key="7">
    <source>
        <dbReference type="Proteomes" id="UP000236333"/>
    </source>
</evidence>
<evidence type="ECO:0000256" key="4">
    <source>
        <dbReference type="ARBA" id="ARBA00047303"/>
    </source>
</evidence>
<feature type="compositionally biased region" description="Low complexity" evidence="5">
    <location>
        <begin position="59"/>
        <end position="73"/>
    </location>
</feature>
<feature type="region of interest" description="Disordered" evidence="5">
    <location>
        <begin position="348"/>
        <end position="396"/>
    </location>
</feature>
<dbReference type="GO" id="GO:0009411">
    <property type="term" value="P:response to UV"/>
    <property type="evidence" value="ECO:0007669"/>
    <property type="project" value="TreeGrafter"/>
</dbReference>
<feature type="compositionally biased region" description="Low complexity" evidence="5">
    <location>
        <begin position="128"/>
        <end position="139"/>
    </location>
</feature>
<feature type="compositionally biased region" description="Polar residues" evidence="5">
    <location>
        <begin position="438"/>
        <end position="453"/>
    </location>
</feature>
<dbReference type="GO" id="GO:0003682">
    <property type="term" value="F:chromatin binding"/>
    <property type="evidence" value="ECO:0007669"/>
    <property type="project" value="TreeGrafter"/>
</dbReference>
<name>A0A2J7ZIU0_9CHLO</name>
<feature type="compositionally biased region" description="Low complexity" evidence="5">
    <location>
        <begin position="161"/>
        <end position="179"/>
    </location>
</feature>
<keyword evidence="7" id="KW-1185">Reference proteome</keyword>
<dbReference type="GO" id="GO:0003887">
    <property type="term" value="F:DNA-directed DNA polymerase activity"/>
    <property type="evidence" value="ECO:0007669"/>
    <property type="project" value="UniProtKB-EC"/>
</dbReference>
<reference evidence="6 7" key="1">
    <citation type="journal article" date="2017" name="Mol. Biol. Evol.">
        <title>The 4-celled Tetrabaena socialis nuclear genome reveals the essential components for genetic control of cell number at the origin of multicellularity in the volvocine lineage.</title>
        <authorList>
            <person name="Featherston J."/>
            <person name="Arakaki Y."/>
            <person name="Hanschen E.R."/>
            <person name="Ferris P.J."/>
            <person name="Michod R.E."/>
            <person name="Olson B.J.S.C."/>
            <person name="Nozaki H."/>
            <person name="Durand P.M."/>
        </authorList>
    </citation>
    <scope>NUCLEOTIDE SEQUENCE [LARGE SCALE GENOMIC DNA]</scope>
    <source>
        <strain evidence="6 7">NIES-571</strain>
    </source>
</reference>
<comment type="catalytic activity">
    <reaction evidence="4">
        <text>DNA(n) + a 2'-deoxyribonucleoside 5'-triphosphate = DNA(n+1) + diphosphate</text>
        <dbReference type="Rhea" id="RHEA:22508"/>
        <dbReference type="Rhea" id="RHEA-COMP:17339"/>
        <dbReference type="Rhea" id="RHEA-COMP:17340"/>
        <dbReference type="ChEBI" id="CHEBI:33019"/>
        <dbReference type="ChEBI" id="CHEBI:61560"/>
        <dbReference type="ChEBI" id="CHEBI:173112"/>
        <dbReference type="EC" id="2.7.7.7"/>
    </reaction>
    <physiologicalReaction direction="left-to-right" evidence="4">
        <dbReference type="Rhea" id="RHEA:22509"/>
    </physiologicalReaction>
</comment>
<gene>
    <name evidence="6" type="ORF">TSOC_014010</name>
</gene>
<feature type="compositionally biased region" description="Basic and acidic residues" evidence="5">
    <location>
        <begin position="74"/>
        <end position="89"/>
    </location>
</feature>
<dbReference type="GO" id="GO:0006264">
    <property type="term" value="P:mitochondrial DNA replication"/>
    <property type="evidence" value="ECO:0007669"/>
    <property type="project" value="TreeGrafter"/>
</dbReference>
<evidence type="ECO:0000256" key="5">
    <source>
        <dbReference type="SAM" id="MobiDB-lite"/>
    </source>
</evidence>
<evidence type="ECO:0000313" key="6">
    <source>
        <dbReference type="EMBL" id="PNH00184.1"/>
    </source>
</evidence>
<comment type="caution">
    <text evidence="6">The sequence shown here is derived from an EMBL/GenBank/DDBJ whole genome shotgun (WGS) entry which is preliminary data.</text>
</comment>
<feature type="compositionally biased region" description="Low complexity" evidence="5">
    <location>
        <begin position="90"/>
        <end position="114"/>
    </location>
</feature>
<feature type="compositionally biased region" description="Low complexity" evidence="5">
    <location>
        <begin position="348"/>
        <end position="363"/>
    </location>
</feature>
<feature type="compositionally biased region" description="Acidic residues" evidence="5">
    <location>
        <begin position="364"/>
        <end position="377"/>
    </location>
</feature>
<feature type="region of interest" description="Disordered" evidence="5">
    <location>
        <begin position="546"/>
        <end position="577"/>
    </location>
</feature>
<dbReference type="Proteomes" id="UP000236333">
    <property type="component" value="Unassembled WGS sequence"/>
</dbReference>
<comment type="catalytic activity">
    <reaction evidence="2">
        <text>ssDNA + n NTP = ssDNA/pppN(pN)n-1 hybrid + (n-1) diphosphate.</text>
        <dbReference type="EC" id="2.7.7.102"/>
    </reaction>
</comment>